<reference evidence="8 9" key="1">
    <citation type="journal article" date="2019" name="Int. J. Syst. Evol. Microbiol.">
        <title>The Global Catalogue of Microorganisms (GCM) 10K type strain sequencing project: providing services to taxonomists for standard genome sequencing and annotation.</title>
        <authorList>
            <consortium name="The Broad Institute Genomics Platform"/>
            <consortium name="The Broad Institute Genome Sequencing Center for Infectious Disease"/>
            <person name="Wu L."/>
            <person name="Ma J."/>
        </authorList>
    </citation>
    <scope>NUCLEOTIDE SEQUENCE [LARGE SCALE GENOMIC DNA]</scope>
    <source>
        <strain evidence="8 9">GX26</strain>
    </source>
</reference>
<name>A0ABD5VHU2_9EURY</name>
<proteinExistence type="predicted"/>
<evidence type="ECO:0000313" key="9">
    <source>
        <dbReference type="Proteomes" id="UP001596395"/>
    </source>
</evidence>
<gene>
    <name evidence="8" type="ORF">ACFQGB_10370</name>
</gene>
<dbReference type="PIRSF" id="PIRSF006060">
    <property type="entry name" value="AA_transporter"/>
    <property type="match status" value="1"/>
</dbReference>
<feature type="transmembrane region" description="Helical" evidence="7">
    <location>
        <begin position="136"/>
        <end position="161"/>
    </location>
</feature>
<feature type="transmembrane region" description="Helical" evidence="7">
    <location>
        <begin position="386"/>
        <end position="404"/>
    </location>
</feature>
<feature type="transmembrane region" description="Helical" evidence="7">
    <location>
        <begin position="329"/>
        <end position="350"/>
    </location>
</feature>
<feature type="compositionally biased region" description="Low complexity" evidence="6">
    <location>
        <begin position="1"/>
        <end position="11"/>
    </location>
</feature>
<evidence type="ECO:0000256" key="4">
    <source>
        <dbReference type="ARBA" id="ARBA00022989"/>
    </source>
</evidence>
<dbReference type="AlphaFoldDB" id="A0ABD5VHU2"/>
<feature type="compositionally biased region" description="Low complexity" evidence="6">
    <location>
        <begin position="20"/>
        <end position="38"/>
    </location>
</feature>
<protein>
    <submittedName>
        <fullName evidence="8">APC family permease</fullName>
    </submittedName>
</protein>
<comment type="subcellular location">
    <subcellularLocation>
        <location evidence="1">Cell membrane</location>
        <topology evidence="1">Multi-pass membrane protein</topology>
    </subcellularLocation>
</comment>
<evidence type="ECO:0000256" key="3">
    <source>
        <dbReference type="ARBA" id="ARBA00022692"/>
    </source>
</evidence>
<feature type="transmembrane region" description="Helical" evidence="7">
    <location>
        <begin position="181"/>
        <end position="199"/>
    </location>
</feature>
<comment type="caution">
    <text evidence="8">The sequence shown here is derived from an EMBL/GenBank/DDBJ whole genome shotgun (WGS) entry which is preliminary data.</text>
</comment>
<feature type="transmembrane region" description="Helical" evidence="7">
    <location>
        <begin position="96"/>
        <end position="115"/>
    </location>
</feature>
<accession>A0ABD5VHU2</accession>
<feature type="transmembrane region" description="Helical" evidence="7">
    <location>
        <begin position="211"/>
        <end position="229"/>
    </location>
</feature>
<dbReference type="InterPro" id="IPR050367">
    <property type="entry name" value="APC_superfamily"/>
</dbReference>
<sequence>MPSHSSSEAGAPGPPDGDVPDAAEAPAPEPPSGENAEGTAPDAEPTVETPEADVTDDSELERTIGLSGGLAIGIGTMIGAGIFVFPGIAAGEAGPAAALSFGLGAVIALLVALPTSELATAMPKSGGGYYFISRALGTLPGAVVGISLWFGLVFATAFYLVGFGYYAVDTLAQLGVTVGEGLVVPIALLFGAAVTVLNVTGTENAAKLQNGIVALLLSILVAFLAYGGLDAVGVFGAETAPEQFAPFGTVPIFTTAALVFTSYLGFAQVATVAGEMKDPGRNLPLAMVGSVVVVGVLYVVTIFVATSALGSEELGRIGETAMVDVGRDLLGAPGALAIVLGGLLATMSSANASVLSTSRAIYAVSKDALLPKRASRVNLRWGTPHVALGLAGGPILVLVATGQVQVLAEIASFLHLVQYGLICVALVVLRRKDPDWYDPDFRTPGYPVVPVLGALASFALVGFMQPTSQIVGAALMLATVGWWAYYARDVELGGVRG</sequence>
<dbReference type="PANTHER" id="PTHR42770:SF11">
    <property type="entry name" value="INNER MEMBRANE TRANSPORT PROTEIN YBAT"/>
    <property type="match status" value="1"/>
</dbReference>
<dbReference type="InterPro" id="IPR002293">
    <property type="entry name" value="AA/rel_permease1"/>
</dbReference>
<evidence type="ECO:0000256" key="5">
    <source>
        <dbReference type="ARBA" id="ARBA00023136"/>
    </source>
</evidence>
<dbReference type="Proteomes" id="UP001596395">
    <property type="component" value="Unassembled WGS sequence"/>
</dbReference>
<keyword evidence="3 7" id="KW-0812">Transmembrane</keyword>
<feature type="transmembrane region" description="Helical" evidence="7">
    <location>
        <begin position="441"/>
        <end position="464"/>
    </location>
</feature>
<dbReference type="EMBL" id="JBHSXN010000002">
    <property type="protein sequence ID" value="MFC6953268.1"/>
    <property type="molecule type" value="Genomic_DNA"/>
</dbReference>
<keyword evidence="2" id="KW-1003">Cell membrane</keyword>
<evidence type="ECO:0000256" key="7">
    <source>
        <dbReference type="SAM" id="Phobius"/>
    </source>
</evidence>
<dbReference type="GO" id="GO:0005886">
    <property type="term" value="C:plasma membrane"/>
    <property type="evidence" value="ECO:0007669"/>
    <property type="project" value="UniProtKB-SubCell"/>
</dbReference>
<feature type="transmembrane region" description="Helical" evidence="7">
    <location>
        <begin position="70"/>
        <end position="90"/>
    </location>
</feature>
<feature type="transmembrane region" description="Helical" evidence="7">
    <location>
        <begin position="285"/>
        <end position="309"/>
    </location>
</feature>
<dbReference type="Pfam" id="PF13520">
    <property type="entry name" value="AA_permease_2"/>
    <property type="match status" value="1"/>
</dbReference>
<keyword evidence="5 7" id="KW-0472">Membrane</keyword>
<organism evidence="8 9">
    <name type="scientific">Halorubellus litoreus</name>
    <dbReference type="NCBI Taxonomy" id="755308"/>
    <lineage>
        <taxon>Archaea</taxon>
        <taxon>Methanobacteriati</taxon>
        <taxon>Methanobacteriota</taxon>
        <taxon>Stenosarchaea group</taxon>
        <taxon>Halobacteria</taxon>
        <taxon>Halobacteriales</taxon>
        <taxon>Halorubellaceae</taxon>
        <taxon>Halorubellus</taxon>
    </lineage>
</organism>
<dbReference type="RefSeq" id="WP_336350230.1">
    <property type="nucleotide sequence ID" value="NZ_JAZAQL010000002.1"/>
</dbReference>
<keyword evidence="4 7" id="KW-1133">Transmembrane helix</keyword>
<feature type="transmembrane region" description="Helical" evidence="7">
    <location>
        <begin position="410"/>
        <end position="429"/>
    </location>
</feature>
<feature type="region of interest" description="Disordered" evidence="6">
    <location>
        <begin position="1"/>
        <end position="59"/>
    </location>
</feature>
<evidence type="ECO:0000313" key="8">
    <source>
        <dbReference type="EMBL" id="MFC6953268.1"/>
    </source>
</evidence>
<feature type="transmembrane region" description="Helical" evidence="7">
    <location>
        <begin position="470"/>
        <end position="487"/>
    </location>
</feature>
<evidence type="ECO:0000256" key="2">
    <source>
        <dbReference type="ARBA" id="ARBA00022475"/>
    </source>
</evidence>
<evidence type="ECO:0000256" key="1">
    <source>
        <dbReference type="ARBA" id="ARBA00004651"/>
    </source>
</evidence>
<feature type="transmembrane region" description="Helical" evidence="7">
    <location>
        <begin position="249"/>
        <end position="273"/>
    </location>
</feature>
<keyword evidence="9" id="KW-1185">Reference proteome</keyword>
<dbReference type="Gene3D" id="1.20.1740.10">
    <property type="entry name" value="Amino acid/polyamine transporter I"/>
    <property type="match status" value="1"/>
</dbReference>
<evidence type="ECO:0000256" key="6">
    <source>
        <dbReference type="SAM" id="MobiDB-lite"/>
    </source>
</evidence>
<feature type="compositionally biased region" description="Acidic residues" evidence="6">
    <location>
        <begin position="50"/>
        <end position="59"/>
    </location>
</feature>
<dbReference type="PANTHER" id="PTHR42770">
    <property type="entry name" value="AMINO ACID TRANSPORTER-RELATED"/>
    <property type="match status" value="1"/>
</dbReference>